<organism evidence="2 3">
    <name type="scientific">Caenorhabditis bovis</name>
    <dbReference type="NCBI Taxonomy" id="2654633"/>
    <lineage>
        <taxon>Eukaryota</taxon>
        <taxon>Metazoa</taxon>
        <taxon>Ecdysozoa</taxon>
        <taxon>Nematoda</taxon>
        <taxon>Chromadorea</taxon>
        <taxon>Rhabditida</taxon>
        <taxon>Rhabditina</taxon>
        <taxon>Rhabditomorpha</taxon>
        <taxon>Rhabditoidea</taxon>
        <taxon>Rhabditidae</taxon>
        <taxon>Peloderinae</taxon>
        <taxon>Caenorhabditis</taxon>
    </lineage>
</organism>
<evidence type="ECO:0000256" key="1">
    <source>
        <dbReference type="SAM" id="MobiDB-lite"/>
    </source>
</evidence>
<comment type="caution">
    <text evidence="2">The sequence shown here is derived from an EMBL/GenBank/DDBJ whole genome shotgun (WGS) entry which is preliminary data.</text>
</comment>
<dbReference type="OrthoDB" id="5860800at2759"/>
<feature type="region of interest" description="Disordered" evidence="1">
    <location>
        <begin position="1"/>
        <end position="54"/>
    </location>
</feature>
<feature type="compositionally biased region" description="Low complexity" evidence="1">
    <location>
        <begin position="256"/>
        <end position="265"/>
    </location>
</feature>
<dbReference type="InterPro" id="IPR016197">
    <property type="entry name" value="Chromo-like_dom_sf"/>
</dbReference>
<reference evidence="2 3" key="1">
    <citation type="submission" date="2020-04" db="EMBL/GenBank/DDBJ databases">
        <authorList>
            <person name="Laetsch R D."/>
            <person name="Stevens L."/>
            <person name="Kumar S."/>
            <person name="Blaxter L. M."/>
        </authorList>
    </citation>
    <scope>NUCLEOTIDE SEQUENCE [LARGE SCALE GENOMIC DNA]</scope>
</reference>
<dbReference type="EMBL" id="CADEPM010000004">
    <property type="protein sequence ID" value="CAB3404723.1"/>
    <property type="molecule type" value="Genomic_DNA"/>
</dbReference>
<feature type="region of interest" description="Disordered" evidence="1">
    <location>
        <begin position="98"/>
        <end position="117"/>
    </location>
</feature>
<proteinExistence type="predicted"/>
<accession>A0A8S1EYB8</accession>
<feature type="compositionally biased region" description="Polar residues" evidence="1">
    <location>
        <begin position="98"/>
        <end position="113"/>
    </location>
</feature>
<gene>
    <name evidence="2" type="ORF">CBOVIS_LOCUS7007</name>
</gene>
<evidence type="ECO:0000313" key="3">
    <source>
        <dbReference type="Proteomes" id="UP000494206"/>
    </source>
</evidence>
<keyword evidence="3" id="KW-1185">Reference proteome</keyword>
<dbReference type="SUPFAM" id="SSF54160">
    <property type="entry name" value="Chromo domain-like"/>
    <property type="match status" value="1"/>
</dbReference>
<dbReference type="Proteomes" id="UP000494206">
    <property type="component" value="Unassembled WGS sequence"/>
</dbReference>
<name>A0A8S1EYB8_9PELO</name>
<protein>
    <submittedName>
        <fullName evidence="2">Uncharacterized protein</fullName>
    </submittedName>
</protein>
<evidence type="ECO:0000313" key="2">
    <source>
        <dbReference type="EMBL" id="CAB3404723.1"/>
    </source>
</evidence>
<sequence length="393" mass="44698">MSKKANIQPQEPEDEQYENREKLKRPSGVEPRLMDMSSPIKRSHTKFEKSDSGALREATALVQRNKKLIPPPLPRRNTPNPTSQFQATNKQLNIEAVASSSNSLTQNESTPIPFTTKPVTEEPEIIVNPNNPCGLELNWRIQKVVQIVQTNNRQFCLVRYEDSNSLQFVSLDFVKERDPVSIAEIELEKQYGDYKAEFERWKQRNAGSVGTEAYNAYVKQFEKWEEDVERRRKDLQEKALQEAQDAQRAAEKEASNEATEAEAAAAYAQSQQSYLAHHQKALEQAEMQQRNLQHMQHVIRPETTDVVLREVMNVVMAGTATAVGAAINQQPPPQQSAANVPPLTLWGNVKPPYDARDPLFLKWGMRAAPGHVRVEYPRPISFQNYPFGIPDNQ</sequence>
<feature type="region of interest" description="Disordered" evidence="1">
    <location>
        <begin position="237"/>
        <end position="265"/>
    </location>
</feature>
<dbReference type="AlphaFoldDB" id="A0A8S1EYB8"/>